<evidence type="ECO:0000313" key="5">
    <source>
        <dbReference type="Proteomes" id="UP001222325"/>
    </source>
</evidence>
<dbReference type="InterPro" id="IPR022771">
    <property type="entry name" value="WAPL_C"/>
</dbReference>
<dbReference type="InterPro" id="IPR011989">
    <property type="entry name" value="ARM-like"/>
</dbReference>
<evidence type="ECO:0000256" key="1">
    <source>
        <dbReference type="ARBA" id="ARBA00006854"/>
    </source>
</evidence>
<dbReference type="AlphaFoldDB" id="A0AAD6XV66"/>
<feature type="region of interest" description="Disordered" evidence="2">
    <location>
        <begin position="1"/>
        <end position="157"/>
    </location>
</feature>
<dbReference type="Proteomes" id="UP001222325">
    <property type="component" value="Unassembled WGS sequence"/>
</dbReference>
<gene>
    <name evidence="4" type="ORF">B0H15DRAFT_839476</name>
</gene>
<feature type="region of interest" description="Disordered" evidence="2">
    <location>
        <begin position="613"/>
        <end position="660"/>
    </location>
</feature>
<dbReference type="EMBL" id="JARJCN010000023">
    <property type="protein sequence ID" value="KAJ7089845.1"/>
    <property type="molecule type" value="Genomic_DNA"/>
</dbReference>
<accession>A0AAD6XV66</accession>
<reference evidence="4" key="1">
    <citation type="submission" date="2023-03" db="EMBL/GenBank/DDBJ databases">
        <title>Massive genome expansion in bonnet fungi (Mycena s.s.) driven by repeated elements and novel gene families across ecological guilds.</title>
        <authorList>
            <consortium name="Lawrence Berkeley National Laboratory"/>
            <person name="Harder C.B."/>
            <person name="Miyauchi S."/>
            <person name="Viragh M."/>
            <person name="Kuo A."/>
            <person name="Thoen E."/>
            <person name="Andreopoulos B."/>
            <person name="Lu D."/>
            <person name="Skrede I."/>
            <person name="Drula E."/>
            <person name="Henrissat B."/>
            <person name="Morin E."/>
            <person name="Kohler A."/>
            <person name="Barry K."/>
            <person name="LaButti K."/>
            <person name="Morin E."/>
            <person name="Salamov A."/>
            <person name="Lipzen A."/>
            <person name="Mereny Z."/>
            <person name="Hegedus B."/>
            <person name="Baldrian P."/>
            <person name="Stursova M."/>
            <person name="Weitz H."/>
            <person name="Taylor A."/>
            <person name="Grigoriev I.V."/>
            <person name="Nagy L.G."/>
            <person name="Martin F."/>
            <person name="Kauserud H."/>
        </authorList>
    </citation>
    <scope>NUCLEOTIDE SEQUENCE</scope>
    <source>
        <strain evidence="4">CBHHK173m</strain>
    </source>
</reference>
<evidence type="ECO:0000313" key="4">
    <source>
        <dbReference type="EMBL" id="KAJ7089845.1"/>
    </source>
</evidence>
<dbReference type="Gene3D" id="1.25.10.10">
    <property type="entry name" value="Leucine-rich Repeat Variant"/>
    <property type="match status" value="1"/>
</dbReference>
<feature type="compositionally biased region" description="Acidic residues" evidence="2">
    <location>
        <begin position="37"/>
        <end position="50"/>
    </location>
</feature>
<feature type="domain" description="Wings apart-like protein C-terminal" evidence="3">
    <location>
        <begin position="252"/>
        <end position="589"/>
    </location>
</feature>
<feature type="compositionally biased region" description="Acidic residues" evidence="2">
    <location>
        <begin position="647"/>
        <end position="659"/>
    </location>
</feature>
<dbReference type="InterPro" id="IPR039874">
    <property type="entry name" value="WAPL"/>
</dbReference>
<sequence>MSSTSFNARTYGRQGAKRKLESTRKSTPELKRRRLDQDDEGDVATDVEEEPAPRPRTPRDLSQIFEAVNPTSPSSPSPGKLAKRMLSRSRTESSFASGSGSGERSKDSSRSSIGCTPSLPTVTHANPPQSSGVKPQGSEIMHSPIPRPKLTNGRTYAGKSRSFLVPIPVNPTSLEQLQDELDDEFASRESYTSLRTRWGVDNSEDDPYAYGSPTRSGSNRPTPNASPTKGGKGKGKARPQPVPLPNGMMNALKSVTELRNQGESRRFLDEVGYLWEGLEKSSGLGLRRASALEITTKLCELEFARKAKAADFIGPTWDLLMTAGGGQDEDKIMDILLAFFSALVSRDPVSLLDLANRPSSSFVSTLFALMENSSPSVDPLAFISDAVQLRKLGMVKKDQILLTTINTALSSSLLFPRSTSLSISLLASQSLTSLPPSSLVPTPANIKALLSTLRSHLSPLLTSSLSPFITTSAYSDPHIAFTHLHNALSLLDTYLIAGWSPQHEDDTVANRRQLEYARDEWLANGLVSLSVYAEVLHSRQDTATLRKDTDKMRECALVTLRLLVGLTHSDATWCAKLTKNEFCLPFILRAILRGHSVRLGKVKEEPQANGTIKRAESLVSLKGNGHARPNGKRSSQAKNRTKKEHSDEEDSGADGVSGDEADRSEEALDTLCLALGILTNLVQVDDKIKIFLRDAHISPYCTVSKPSCLQACRCQQQLTALEALAHVYRELLPPSTVPNVKSEPSPDPDDPAALIAVGETRLLLSHLSLLFGLLMLDNPENQAIILARLPTPPSSPRYDGDNAKVDVLVGQAREFAYMYATEGGDAAEEGESVRTVLQFLEALREL</sequence>
<feature type="compositionally biased region" description="Polar residues" evidence="2">
    <location>
        <begin position="213"/>
        <end position="227"/>
    </location>
</feature>
<dbReference type="Pfam" id="PF07814">
    <property type="entry name" value="WAPL"/>
    <property type="match status" value="1"/>
</dbReference>
<evidence type="ECO:0000259" key="3">
    <source>
        <dbReference type="Pfam" id="PF07814"/>
    </source>
</evidence>
<comment type="caution">
    <text evidence="4">The sequence shown here is derived from an EMBL/GenBank/DDBJ whole genome shotgun (WGS) entry which is preliminary data.</text>
</comment>
<dbReference type="PANTHER" id="PTHR22100:SF13">
    <property type="entry name" value="WINGS APART-LIKE PROTEIN HOMOLOG"/>
    <property type="match status" value="1"/>
</dbReference>
<dbReference type="PANTHER" id="PTHR22100">
    <property type="entry name" value="WINGS APART-LIKE PROTEIN HOMOLOG"/>
    <property type="match status" value="1"/>
</dbReference>
<evidence type="ECO:0000256" key="2">
    <source>
        <dbReference type="SAM" id="MobiDB-lite"/>
    </source>
</evidence>
<feature type="region of interest" description="Disordered" evidence="2">
    <location>
        <begin position="197"/>
        <end position="246"/>
    </location>
</feature>
<name>A0AAD6XV66_9AGAR</name>
<proteinExistence type="inferred from homology"/>
<keyword evidence="5" id="KW-1185">Reference proteome</keyword>
<protein>
    <recommendedName>
        <fullName evidence="3">Wings apart-like protein C-terminal domain-containing protein</fullName>
    </recommendedName>
</protein>
<feature type="compositionally biased region" description="Basic and acidic residues" evidence="2">
    <location>
        <begin position="18"/>
        <end position="30"/>
    </location>
</feature>
<feature type="compositionally biased region" description="Polar residues" evidence="2">
    <location>
        <begin position="118"/>
        <end position="133"/>
    </location>
</feature>
<comment type="similarity">
    <text evidence="1">Belongs to the WAPL family.</text>
</comment>
<organism evidence="4 5">
    <name type="scientific">Mycena belliarum</name>
    <dbReference type="NCBI Taxonomy" id="1033014"/>
    <lineage>
        <taxon>Eukaryota</taxon>
        <taxon>Fungi</taxon>
        <taxon>Dikarya</taxon>
        <taxon>Basidiomycota</taxon>
        <taxon>Agaricomycotina</taxon>
        <taxon>Agaricomycetes</taxon>
        <taxon>Agaricomycetidae</taxon>
        <taxon>Agaricales</taxon>
        <taxon>Marasmiineae</taxon>
        <taxon>Mycenaceae</taxon>
        <taxon>Mycena</taxon>
    </lineage>
</organism>